<dbReference type="EMBL" id="HE612857">
    <property type="protein sequence ID" value="CCE62163.1"/>
    <property type="molecule type" value="Genomic_DNA"/>
</dbReference>
<organism evidence="2 3">
    <name type="scientific">Tetrapisispora phaffii (strain ATCC 24235 / CBS 4417 / NBRC 1672 / NRRL Y-8282 / UCD 70-5)</name>
    <name type="common">Yeast</name>
    <name type="synonym">Fabospora phaffii</name>
    <dbReference type="NCBI Taxonomy" id="1071381"/>
    <lineage>
        <taxon>Eukaryota</taxon>
        <taxon>Fungi</taxon>
        <taxon>Dikarya</taxon>
        <taxon>Ascomycota</taxon>
        <taxon>Saccharomycotina</taxon>
        <taxon>Saccharomycetes</taxon>
        <taxon>Saccharomycetales</taxon>
        <taxon>Saccharomycetaceae</taxon>
        <taxon>Tetrapisispora</taxon>
    </lineage>
</organism>
<dbReference type="RefSeq" id="XP_003684597.1">
    <property type="nucleotide sequence ID" value="XM_003684549.1"/>
</dbReference>
<dbReference type="AlphaFoldDB" id="G8BQ82"/>
<protein>
    <submittedName>
        <fullName evidence="2">Uncharacterized protein</fullName>
    </submittedName>
</protein>
<accession>G8BQ82</accession>
<evidence type="ECO:0000256" key="1">
    <source>
        <dbReference type="SAM" id="Phobius"/>
    </source>
</evidence>
<gene>
    <name evidence="2" type="primary">TPHA0B04910</name>
    <name evidence="2" type="ordered locus">TPHA_0B04910</name>
</gene>
<proteinExistence type="predicted"/>
<keyword evidence="1" id="KW-0472">Membrane</keyword>
<name>G8BQ82_TETPH</name>
<dbReference type="KEGG" id="tpf:TPHA_0B04910"/>
<dbReference type="Proteomes" id="UP000005666">
    <property type="component" value="Chromosome 2"/>
</dbReference>
<reference evidence="2 3" key="1">
    <citation type="journal article" date="2011" name="Proc. Natl. Acad. Sci. U.S.A.">
        <title>Evolutionary erosion of yeast sex chromosomes by mating-type switching accidents.</title>
        <authorList>
            <person name="Gordon J.L."/>
            <person name="Armisen D."/>
            <person name="Proux-Wera E."/>
            <person name="Oheigeartaigh S.S."/>
            <person name="Byrne K.P."/>
            <person name="Wolfe K.H."/>
        </authorList>
    </citation>
    <scope>NUCLEOTIDE SEQUENCE [LARGE SCALE GENOMIC DNA]</scope>
    <source>
        <strain evidence="3">ATCC 24235 / CBS 4417 / NBRC 1672 / NRRL Y-8282 / UCD 70-5</strain>
    </source>
</reference>
<evidence type="ECO:0000313" key="3">
    <source>
        <dbReference type="Proteomes" id="UP000005666"/>
    </source>
</evidence>
<keyword evidence="1" id="KW-1133">Transmembrane helix</keyword>
<dbReference type="HOGENOM" id="CLU_716069_0_0_1"/>
<dbReference type="GeneID" id="11534755"/>
<feature type="transmembrane region" description="Helical" evidence="1">
    <location>
        <begin position="315"/>
        <end position="342"/>
    </location>
</feature>
<feature type="transmembrane region" description="Helical" evidence="1">
    <location>
        <begin position="277"/>
        <end position="295"/>
    </location>
</feature>
<evidence type="ECO:0000313" key="2">
    <source>
        <dbReference type="EMBL" id="CCE62163.1"/>
    </source>
</evidence>
<keyword evidence="1" id="KW-0812">Transmembrane</keyword>
<sequence length="378" mass="44172">MPEQQEIASLYTIQTTGSPSTDEVPEDYLRTVEEKIYDEQSIKDKTVDIVTNNDYAVLFLHEYYDVKSIPLPSLERSNVRNIYPIKFEQTYFLFNGTTVPRTLKEEPDKLGAVIQLVQMQNCTIVFCKNNNGPVPIVGANFMDLHSLKDQFPYAFLELVVNYDRISVNEFFQDLEKKIENIESQSNSVYSLNLKHFKKLLFLKRDFKKCVNSQTTGNEPILRFLNEQKSTYKKNEGIVNCCCSILQSIEESQLKWDKLLNYFSKVEEQLKWLYQVRFGSFVGIFMGLVVFTSMFISKFFEDIYNHTASTGVKVAFGLLVFFCAICFLNVIALYWHISLLWFLPWRKKITRKKARTKISTALMYLMTLVTMQKLRTHKI</sequence>
<keyword evidence="3" id="KW-1185">Reference proteome</keyword>